<name>A0A919NJD0_9ACTN</name>
<accession>A0A919NJD0</accession>
<dbReference type="EMBL" id="BOMY01000016">
    <property type="protein sequence ID" value="GIF19765.1"/>
    <property type="molecule type" value="Genomic_DNA"/>
</dbReference>
<evidence type="ECO:0000256" key="1">
    <source>
        <dbReference type="SAM" id="MobiDB-lite"/>
    </source>
</evidence>
<feature type="chain" id="PRO_5038381405" description="Fibronectin type-III domain-containing protein" evidence="2">
    <location>
        <begin position="22"/>
        <end position="182"/>
    </location>
</feature>
<reference evidence="3" key="1">
    <citation type="submission" date="2021-01" db="EMBL/GenBank/DDBJ databases">
        <title>Whole genome shotgun sequence of Actinoplanes tereljensis NBRC 105297.</title>
        <authorList>
            <person name="Komaki H."/>
            <person name="Tamura T."/>
        </authorList>
    </citation>
    <scope>NUCLEOTIDE SEQUENCE</scope>
    <source>
        <strain evidence="3">NBRC 105297</strain>
    </source>
</reference>
<gene>
    <name evidence="3" type="ORF">Ate02nite_24950</name>
</gene>
<feature type="region of interest" description="Disordered" evidence="1">
    <location>
        <begin position="19"/>
        <end position="56"/>
    </location>
</feature>
<keyword evidence="4" id="KW-1185">Reference proteome</keyword>
<evidence type="ECO:0008006" key="5">
    <source>
        <dbReference type="Google" id="ProtNLM"/>
    </source>
</evidence>
<dbReference type="AlphaFoldDB" id="A0A919NJD0"/>
<keyword evidence="2" id="KW-0732">Signal</keyword>
<sequence>MRRIVLTLAVLPLALSGCSGSATPTASASVTPTSTPWVRVTSGSPTTTPGTNSTFSPKSGLPPISYLPTSSACAVAWPDTVGLVLIPMVITPITGGFTVQWPSRYGSTYRITAVPQGLVLGAQPEPSWQTVQAGDNCTVSATLTGLTAGNPYIIWLDAPNTPRDVDGNRSLYTGKSNVVRPL</sequence>
<dbReference type="PROSITE" id="PS51257">
    <property type="entry name" value="PROKAR_LIPOPROTEIN"/>
    <property type="match status" value="1"/>
</dbReference>
<evidence type="ECO:0000256" key="2">
    <source>
        <dbReference type="SAM" id="SignalP"/>
    </source>
</evidence>
<proteinExistence type="predicted"/>
<feature type="signal peptide" evidence="2">
    <location>
        <begin position="1"/>
        <end position="21"/>
    </location>
</feature>
<comment type="caution">
    <text evidence="3">The sequence shown here is derived from an EMBL/GenBank/DDBJ whole genome shotgun (WGS) entry which is preliminary data.</text>
</comment>
<dbReference type="Proteomes" id="UP000623608">
    <property type="component" value="Unassembled WGS sequence"/>
</dbReference>
<dbReference type="RefSeq" id="WP_203804251.1">
    <property type="nucleotide sequence ID" value="NZ_BOMY01000016.1"/>
</dbReference>
<protein>
    <recommendedName>
        <fullName evidence="5">Fibronectin type-III domain-containing protein</fullName>
    </recommendedName>
</protein>
<organism evidence="3 4">
    <name type="scientific">Paractinoplanes tereljensis</name>
    <dbReference type="NCBI Taxonomy" id="571912"/>
    <lineage>
        <taxon>Bacteria</taxon>
        <taxon>Bacillati</taxon>
        <taxon>Actinomycetota</taxon>
        <taxon>Actinomycetes</taxon>
        <taxon>Micromonosporales</taxon>
        <taxon>Micromonosporaceae</taxon>
        <taxon>Paractinoplanes</taxon>
    </lineage>
</organism>
<evidence type="ECO:0000313" key="4">
    <source>
        <dbReference type="Proteomes" id="UP000623608"/>
    </source>
</evidence>
<evidence type="ECO:0000313" key="3">
    <source>
        <dbReference type="EMBL" id="GIF19765.1"/>
    </source>
</evidence>